<comment type="similarity">
    <text evidence="1">Belongs to the MreC family.</text>
</comment>
<organism evidence="7 8">
    <name type="scientific">Mucilaginibacter frigoritolerans</name>
    <dbReference type="NCBI Taxonomy" id="652788"/>
    <lineage>
        <taxon>Bacteria</taxon>
        <taxon>Pseudomonadati</taxon>
        <taxon>Bacteroidota</taxon>
        <taxon>Sphingobacteriia</taxon>
        <taxon>Sphingobacteriales</taxon>
        <taxon>Sphingobacteriaceae</taxon>
        <taxon>Mucilaginibacter</taxon>
    </lineage>
</organism>
<dbReference type="Pfam" id="PF04085">
    <property type="entry name" value="MreC"/>
    <property type="match status" value="1"/>
</dbReference>
<evidence type="ECO:0000313" key="8">
    <source>
        <dbReference type="Proteomes" id="UP000317010"/>
    </source>
</evidence>
<protein>
    <recommendedName>
        <fullName evidence="2">Cell shape-determining protein MreC</fullName>
    </recommendedName>
    <alternativeName>
        <fullName evidence="4">Cell shape protein MreC</fullName>
    </alternativeName>
</protein>
<keyword evidence="8" id="KW-1185">Reference proteome</keyword>
<dbReference type="EMBL" id="VLLI01000001">
    <property type="protein sequence ID" value="TWJ04451.1"/>
    <property type="molecule type" value="Genomic_DNA"/>
</dbReference>
<evidence type="ECO:0000256" key="4">
    <source>
        <dbReference type="ARBA" id="ARBA00032089"/>
    </source>
</evidence>
<dbReference type="OrthoDB" id="9811827at2"/>
<gene>
    <name evidence="7" type="ORF">JN11_00160</name>
</gene>
<dbReference type="InterPro" id="IPR042177">
    <property type="entry name" value="Cell/Rod_1"/>
</dbReference>
<sequence length="277" mass="31448">MRNLGIFIRKYSAFFLFLIFEVFSLVIYVKYNSFQKATFINSANQVTGAWYTRTNDFYTYLSLKETNDSLARENVRLRNQLKSSFYVDTVDKHKVKDTVYKQQYEYLVAKVINNSTNNSNNYLTINIGSKQGIAKGMGVICSQGIVGKVVYVSDHFSVVQSLLHKDSQFSAMLATNKEIGYVEWGDDMDPHKGVMKDVSNNALPKLGEWVVTSGYSLFPEGIPIGKVSNLRTRTGGYSLNMEITFAVDFGKLQFVDVVNNKFANEQADLEAQRKKNE</sequence>
<dbReference type="InterPro" id="IPR055342">
    <property type="entry name" value="MreC_beta-barrel_core"/>
</dbReference>
<evidence type="ECO:0000256" key="3">
    <source>
        <dbReference type="ARBA" id="ARBA00022960"/>
    </source>
</evidence>
<dbReference type="InterPro" id="IPR042175">
    <property type="entry name" value="Cell/Rod_MreC_2"/>
</dbReference>
<dbReference type="Gene3D" id="2.40.10.340">
    <property type="entry name" value="Rod shape-determining protein MreC, domain 1"/>
    <property type="match status" value="1"/>
</dbReference>
<dbReference type="RefSeq" id="WP_144908685.1">
    <property type="nucleotide sequence ID" value="NZ_VLLI01000001.1"/>
</dbReference>
<dbReference type="Proteomes" id="UP000317010">
    <property type="component" value="Unassembled WGS sequence"/>
</dbReference>
<reference evidence="7 8" key="1">
    <citation type="submission" date="2019-07" db="EMBL/GenBank/DDBJ databases">
        <title>Genomic Encyclopedia of Archaeal and Bacterial Type Strains, Phase II (KMG-II): from individual species to whole genera.</title>
        <authorList>
            <person name="Goeker M."/>
        </authorList>
    </citation>
    <scope>NUCLEOTIDE SEQUENCE [LARGE SCALE GENOMIC DNA]</scope>
    <source>
        <strain evidence="7 8">ATCC BAA-1854</strain>
    </source>
</reference>
<feature type="domain" description="Rod shape-determining protein MreC beta-barrel core" evidence="6">
    <location>
        <begin position="111"/>
        <end position="258"/>
    </location>
</feature>
<evidence type="ECO:0000313" key="7">
    <source>
        <dbReference type="EMBL" id="TWJ04451.1"/>
    </source>
</evidence>
<evidence type="ECO:0000256" key="5">
    <source>
        <dbReference type="SAM" id="Phobius"/>
    </source>
</evidence>
<dbReference type="Gene3D" id="2.40.10.350">
    <property type="entry name" value="Rod shape-determining protein MreC, domain 2"/>
    <property type="match status" value="1"/>
</dbReference>
<dbReference type="PANTHER" id="PTHR34138:SF1">
    <property type="entry name" value="CELL SHAPE-DETERMINING PROTEIN MREC"/>
    <property type="match status" value="1"/>
</dbReference>
<name>A0A562UHB5_9SPHI</name>
<dbReference type="PANTHER" id="PTHR34138">
    <property type="entry name" value="CELL SHAPE-DETERMINING PROTEIN MREC"/>
    <property type="match status" value="1"/>
</dbReference>
<evidence type="ECO:0000256" key="1">
    <source>
        <dbReference type="ARBA" id="ARBA00009369"/>
    </source>
</evidence>
<keyword evidence="5" id="KW-0812">Transmembrane</keyword>
<evidence type="ECO:0000256" key="2">
    <source>
        <dbReference type="ARBA" id="ARBA00013855"/>
    </source>
</evidence>
<comment type="caution">
    <text evidence="7">The sequence shown here is derived from an EMBL/GenBank/DDBJ whole genome shotgun (WGS) entry which is preliminary data.</text>
</comment>
<keyword evidence="3" id="KW-0133">Cell shape</keyword>
<dbReference type="GO" id="GO:0005886">
    <property type="term" value="C:plasma membrane"/>
    <property type="evidence" value="ECO:0007669"/>
    <property type="project" value="TreeGrafter"/>
</dbReference>
<keyword evidence="5" id="KW-0472">Membrane</keyword>
<keyword evidence="5" id="KW-1133">Transmembrane helix</keyword>
<dbReference type="NCBIfam" id="NF010532">
    <property type="entry name" value="PRK13922.9-3"/>
    <property type="match status" value="1"/>
</dbReference>
<feature type="transmembrane region" description="Helical" evidence="5">
    <location>
        <begin position="12"/>
        <end position="31"/>
    </location>
</feature>
<dbReference type="InterPro" id="IPR007221">
    <property type="entry name" value="MreC"/>
</dbReference>
<accession>A0A562UHB5</accession>
<evidence type="ECO:0000259" key="6">
    <source>
        <dbReference type="Pfam" id="PF04085"/>
    </source>
</evidence>
<dbReference type="GO" id="GO:0008360">
    <property type="term" value="P:regulation of cell shape"/>
    <property type="evidence" value="ECO:0007669"/>
    <property type="project" value="UniProtKB-KW"/>
</dbReference>
<dbReference type="AlphaFoldDB" id="A0A562UHB5"/>
<proteinExistence type="inferred from homology"/>